<dbReference type="InterPro" id="IPR009351">
    <property type="entry name" value="AlkZ-like"/>
</dbReference>
<keyword evidence="2" id="KW-1185">Reference proteome</keyword>
<comment type="caution">
    <text evidence="1">The sequence shown here is derived from an EMBL/GenBank/DDBJ whole genome shotgun (WGS) entry which is preliminary data.</text>
</comment>
<dbReference type="Pfam" id="PF06224">
    <property type="entry name" value="AlkZ-like"/>
    <property type="match status" value="1"/>
</dbReference>
<protein>
    <submittedName>
        <fullName evidence="1">Winged helix-turn-helix domain-containing protein</fullName>
    </submittedName>
</protein>
<proteinExistence type="predicted"/>
<dbReference type="RefSeq" id="WP_169626304.1">
    <property type="nucleotide sequence ID" value="NZ_JABBNT010000004.1"/>
</dbReference>
<dbReference type="Proteomes" id="UP000539372">
    <property type="component" value="Unassembled WGS sequence"/>
</dbReference>
<dbReference type="PANTHER" id="PTHR30528:SF0">
    <property type="entry name" value="CYTOPLASMIC PROTEIN"/>
    <property type="match status" value="1"/>
</dbReference>
<evidence type="ECO:0000313" key="2">
    <source>
        <dbReference type="Proteomes" id="UP000539372"/>
    </source>
</evidence>
<gene>
    <name evidence="1" type="ORF">HH303_15645</name>
</gene>
<sequence>MTAFKTVSAEQARHLILDLQALSEPHRRSLDDDALTDLIRRLGFVQVDSINMLERAHHMILFSRATGYKPKQLKRLLEKKRRLFENWTHDASIIPADFFPYWMRRFENRRAHLLERYTNWHGPDFHSETETVLSHIENKGAVLSRELSPEERKGPGAWWNWHPSKTALEYLWRTGDLAISGRDGFQKVYDLTHRVIPEPHRAAPITHEELIDWSCRSALARMGFGTPGEIAGYWDHITADEAKAWCDKHLGTNVMIVEVEQIEGRPRRLYALTDLEQRLSDVGPPPNVLRILNPFDPVLRDRKRLKGLFGFDYTIEVFVPAPKRRYGYYVFPILEGDRMIGRIDMKSDRATDCLQITALWAEPGTSLGKGRMARLESELDRHRKFGGLSDIRFEDGWLRT</sequence>
<evidence type="ECO:0000313" key="1">
    <source>
        <dbReference type="EMBL" id="NMM45931.1"/>
    </source>
</evidence>
<accession>A0A7Y0E3U0</accession>
<dbReference type="AlphaFoldDB" id="A0A7Y0E3U0"/>
<name>A0A7Y0E3U0_9PROT</name>
<organism evidence="1 2">
    <name type="scientific">Pacificispira spongiicola</name>
    <dbReference type="NCBI Taxonomy" id="2729598"/>
    <lineage>
        <taxon>Bacteria</taxon>
        <taxon>Pseudomonadati</taxon>
        <taxon>Pseudomonadota</taxon>
        <taxon>Alphaproteobacteria</taxon>
        <taxon>Rhodospirillales</taxon>
        <taxon>Rhodospirillaceae</taxon>
        <taxon>Pacificispira</taxon>
    </lineage>
</organism>
<reference evidence="1 2" key="1">
    <citation type="submission" date="2020-04" db="EMBL/GenBank/DDBJ databases">
        <title>Rhodospirillaceae bacterium KN72 isolated from deep sea.</title>
        <authorList>
            <person name="Zhang D.-C."/>
        </authorList>
    </citation>
    <scope>NUCLEOTIDE SEQUENCE [LARGE SCALE GENOMIC DNA]</scope>
    <source>
        <strain evidence="1 2">KN72</strain>
    </source>
</reference>
<dbReference type="PANTHER" id="PTHR30528">
    <property type="entry name" value="CYTOPLASMIC PROTEIN"/>
    <property type="match status" value="1"/>
</dbReference>
<dbReference type="EMBL" id="JABBNT010000004">
    <property type="protein sequence ID" value="NMM45931.1"/>
    <property type="molecule type" value="Genomic_DNA"/>
</dbReference>